<sequence length="144" mass="14932">MDALLGFLAGLGSNYGLAGLFASGLLSATLLPGNSELALLLWLQAQPATVWSALLMVTLGNTLGSLSSYGLGRLAKVSSSLSPTVLNQVQRWGAYSLLLAWLPIVGDALCLAAGYLRLPLAMSAACIAIGKCLRYLLLALPTLL</sequence>
<dbReference type="STRING" id="1121279.SAMN02745887_02737"/>
<gene>
    <name evidence="2" type="ORF">SAMN02745887_02737</name>
</gene>
<dbReference type="RefSeq" id="WP_072429242.1">
    <property type="nucleotide sequence ID" value="NZ_FPKR01000011.1"/>
</dbReference>
<dbReference type="Proteomes" id="UP000186513">
    <property type="component" value="Unassembled WGS sequence"/>
</dbReference>
<reference evidence="2 3" key="1">
    <citation type="submission" date="2016-11" db="EMBL/GenBank/DDBJ databases">
        <authorList>
            <person name="Jaros S."/>
            <person name="Januszkiewicz K."/>
            <person name="Wedrychowicz H."/>
        </authorList>
    </citation>
    <scope>NUCLEOTIDE SEQUENCE [LARGE SCALE GENOMIC DNA]</scope>
    <source>
        <strain evidence="2 3">DSM 18899</strain>
    </source>
</reference>
<evidence type="ECO:0000313" key="2">
    <source>
        <dbReference type="EMBL" id="SFZ78029.1"/>
    </source>
</evidence>
<dbReference type="EMBL" id="FPKR01000011">
    <property type="protein sequence ID" value="SFZ78029.1"/>
    <property type="molecule type" value="Genomic_DNA"/>
</dbReference>
<evidence type="ECO:0000256" key="1">
    <source>
        <dbReference type="SAM" id="Phobius"/>
    </source>
</evidence>
<name>A0A1K2HMW0_9NEIS</name>
<feature type="transmembrane region" description="Helical" evidence="1">
    <location>
        <begin position="92"/>
        <end position="114"/>
    </location>
</feature>
<dbReference type="OrthoDB" id="5419086at2"/>
<protein>
    <submittedName>
        <fullName evidence="2">Membrane protein YqaA, SNARE-associated domain</fullName>
    </submittedName>
</protein>
<keyword evidence="1" id="KW-0812">Transmembrane</keyword>
<organism evidence="2 3">
    <name type="scientific">Chitinimonas taiwanensis DSM 18899</name>
    <dbReference type="NCBI Taxonomy" id="1121279"/>
    <lineage>
        <taxon>Bacteria</taxon>
        <taxon>Pseudomonadati</taxon>
        <taxon>Pseudomonadota</taxon>
        <taxon>Betaproteobacteria</taxon>
        <taxon>Neisseriales</taxon>
        <taxon>Chitinibacteraceae</taxon>
        <taxon>Chitinimonas</taxon>
    </lineage>
</organism>
<keyword evidence="1" id="KW-0472">Membrane</keyword>
<dbReference type="PANTHER" id="PTHR42709">
    <property type="entry name" value="ALKALINE PHOSPHATASE LIKE PROTEIN"/>
    <property type="match status" value="1"/>
</dbReference>
<accession>A0A1K2HMW0</accession>
<dbReference type="PANTHER" id="PTHR42709:SF4">
    <property type="entry name" value="INNER MEMBRANE PROTEIN YQAA"/>
    <property type="match status" value="1"/>
</dbReference>
<keyword evidence="3" id="KW-1185">Reference proteome</keyword>
<feature type="transmembrane region" description="Helical" evidence="1">
    <location>
        <begin position="51"/>
        <end position="71"/>
    </location>
</feature>
<keyword evidence="1" id="KW-1133">Transmembrane helix</keyword>
<dbReference type="InterPro" id="IPR051311">
    <property type="entry name" value="DedA_domain"/>
</dbReference>
<evidence type="ECO:0000313" key="3">
    <source>
        <dbReference type="Proteomes" id="UP000186513"/>
    </source>
</evidence>
<proteinExistence type="predicted"/>
<dbReference type="AlphaFoldDB" id="A0A1K2HMW0"/>